<proteinExistence type="predicted"/>
<dbReference type="PROSITE" id="PS51186">
    <property type="entry name" value="GNAT"/>
    <property type="match status" value="1"/>
</dbReference>
<evidence type="ECO:0000313" key="3">
    <source>
        <dbReference type="Proteomes" id="UP000776276"/>
    </source>
</evidence>
<dbReference type="GO" id="GO:0016746">
    <property type="term" value="F:acyltransferase activity"/>
    <property type="evidence" value="ECO:0007669"/>
    <property type="project" value="UniProtKB-KW"/>
</dbReference>
<keyword evidence="2" id="KW-0808">Transferase</keyword>
<reference evidence="2 3" key="1">
    <citation type="submission" date="2021-06" db="EMBL/GenBank/DDBJ databases">
        <title>Sphingomonas sp. XMGL2, whole genome shotgun sequencing project.</title>
        <authorList>
            <person name="Zhao G."/>
            <person name="Shen L."/>
        </authorList>
    </citation>
    <scope>NUCLEOTIDE SEQUENCE [LARGE SCALE GENOMIC DNA]</scope>
    <source>
        <strain evidence="2 3">XMGL2</strain>
    </source>
</reference>
<comment type="caution">
    <text evidence="2">The sequence shown here is derived from an EMBL/GenBank/DDBJ whole genome shotgun (WGS) entry which is preliminary data.</text>
</comment>
<accession>A0ABS6BGZ2</accession>
<evidence type="ECO:0000259" key="1">
    <source>
        <dbReference type="PROSITE" id="PS51186"/>
    </source>
</evidence>
<organism evidence="2 3">
    <name type="scientific">Sphingomonas quercus</name>
    <dbReference type="NCBI Taxonomy" id="2842451"/>
    <lineage>
        <taxon>Bacteria</taxon>
        <taxon>Pseudomonadati</taxon>
        <taxon>Pseudomonadota</taxon>
        <taxon>Alphaproteobacteria</taxon>
        <taxon>Sphingomonadales</taxon>
        <taxon>Sphingomonadaceae</taxon>
        <taxon>Sphingomonas</taxon>
    </lineage>
</organism>
<dbReference type="InterPro" id="IPR054597">
    <property type="entry name" value="FeeM_cat"/>
</dbReference>
<dbReference type="InterPro" id="IPR000182">
    <property type="entry name" value="GNAT_dom"/>
</dbReference>
<dbReference type="EC" id="2.3.1.-" evidence="2"/>
<protein>
    <submittedName>
        <fullName evidence="2">GNAT family N-acetyltransferase</fullName>
        <ecNumber evidence="2">2.3.1.-</ecNumber>
    </submittedName>
</protein>
<sequence length="272" mass="30600">MPFNWNGQLEQSARENIHQDEPHQSVRSIRLRKLEISGKLKNVSVRLVESTEKIQAACDLINDRYAWRGYGSSHRIAEDANHMTFTAEVEEEVVGTITLAVDSAQGLAADRAFKDELDAFRDLPGVKLCELTKFAFDPAVQSRELMAALFHIVFVYGHRTHGCTDLLIEVNPRHVRFYEAMLGFQRLGAVRTNEGVDAPAQLMWLKVAAIREQINCHAATQDQPSSRSLYPFFFSPKDEAGIYDRLVRAPAQPVSAPPPNEPVFAERIRLAA</sequence>
<evidence type="ECO:0000313" key="2">
    <source>
        <dbReference type="EMBL" id="MBU3077567.1"/>
    </source>
</evidence>
<dbReference type="RefSeq" id="WP_216322221.1">
    <property type="nucleotide sequence ID" value="NZ_JAHKRT010000003.1"/>
</dbReference>
<dbReference type="EMBL" id="JAHKRT010000003">
    <property type="protein sequence ID" value="MBU3077567.1"/>
    <property type="molecule type" value="Genomic_DNA"/>
</dbReference>
<dbReference type="Proteomes" id="UP000776276">
    <property type="component" value="Unassembled WGS sequence"/>
</dbReference>
<dbReference type="Pfam" id="PF21926">
    <property type="entry name" value="FeeM"/>
    <property type="match status" value="1"/>
</dbReference>
<gene>
    <name evidence="2" type="ORF">KOF26_06765</name>
</gene>
<name>A0ABS6BGZ2_9SPHN</name>
<keyword evidence="3" id="KW-1185">Reference proteome</keyword>
<feature type="domain" description="N-acetyltransferase" evidence="1">
    <location>
        <begin position="43"/>
        <end position="208"/>
    </location>
</feature>
<keyword evidence="2" id="KW-0012">Acyltransferase</keyword>